<evidence type="ECO:0000313" key="2">
    <source>
        <dbReference type="Proteomes" id="UP000018144"/>
    </source>
</evidence>
<protein>
    <submittedName>
        <fullName evidence="1">Uncharacterized protein</fullName>
    </submittedName>
</protein>
<keyword evidence="2" id="KW-1185">Reference proteome</keyword>
<dbReference type="EMBL" id="HF935806">
    <property type="protein sequence ID" value="CCX32303.1"/>
    <property type="molecule type" value="Genomic_DNA"/>
</dbReference>
<dbReference type="Proteomes" id="UP000018144">
    <property type="component" value="Unassembled WGS sequence"/>
</dbReference>
<dbReference type="OrthoDB" id="10251809at2759"/>
<organism evidence="1 2">
    <name type="scientific">Pyronema omphalodes (strain CBS 100304)</name>
    <name type="common">Pyronema confluens</name>
    <dbReference type="NCBI Taxonomy" id="1076935"/>
    <lineage>
        <taxon>Eukaryota</taxon>
        <taxon>Fungi</taxon>
        <taxon>Dikarya</taxon>
        <taxon>Ascomycota</taxon>
        <taxon>Pezizomycotina</taxon>
        <taxon>Pezizomycetes</taxon>
        <taxon>Pezizales</taxon>
        <taxon>Pyronemataceae</taxon>
        <taxon>Pyronema</taxon>
    </lineage>
</organism>
<sequence>MAKYRVRQNNTDAFVPDFNSETLSLSLSLSFSVDDPPLTTLAQRPRHSPPVNKGGEMLLGRSGAYGRVQADRDLLVFRGYANSRTSPASPSDPQGPNGWNAGHRGMLEFDTKTKVLRNLSMDGYTAVDAGYGFHYGILQPFLGTDKQNGMLLSIMSEKTPITLVDSMSNDPIDTEGLPLNDAMMLYDIEEGKWYHQKAISYSGD</sequence>
<evidence type="ECO:0000313" key="1">
    <source>
        <dbReference type="EMBL" id="CCX32303.1"/>
    </source>
</evidence>
<dbReference type="AlphaFoldDB" id="U4LK52"/>
<gene>
    <name evidence="1" type="ORF">PCON_12924</name>
</gene>
<reference evidence="1 2" key="1">
    <citation type="journal article" date="2013" name="PLoS Genet.">
        <title>The genome and development-dependent transcriptomes of Pyronema confluens: a window into fungal evolution.</title>
        <authorList>
            <person name="Traeger S."/>
            <person name="Altegoer F."/>
            <person name="Freitag M."/>
            <person name="Gabaldon T."/>
            <person name="Kempken F."/>
            <person name="Kumar A."/>
            <person name="Marcet-Houben M."/>
            <person name="Poggeler S."/>
            <person name="Stajich J.E."/>
            <person name="Nowrousian M."/>
        </authorList>
    </citation>
    <scope>NUCLEOTIDE SEQUENCE [LARGE SCALE GENOMIC DNA]</scope>
    <source>
        <strain evidence="2">CBS 100304</strain>
        <tissue evidence="1">Vegetative mycelium</tissue>
    </source>
</reference>
<name>U4LK52_PYROM</name>
<proteinExistence type="predicted"/>
<accession>U4LK52</accession>